<evidence type="ECO:0000256" key="15">
    <source>
        <dbReference type="ARBA" id="ARBA00049551"/>
    </source>
</evidence>
<dbReference type="EMBL" id="KY039111">
    <property type="protein sequence ID" value="AYP72695.1"/>
    <property type="molecule type" value="Genomic_DNA"/>
</dbReference>
<evidence type="ECO:0000256" key="6">
    <source>
        <dbReference type="ARBA" id="ARBA00022660"/>
    </source>
</evidence>
<sequence length="163" mass="18839">MNMTILMMMILSTTFMLMNHPISFGSVLIVQTIMMAVTSGLSNTNFWFSYILFLVMIGGMLIMFIYMTSIASNEKFKFSLKMTLILPITFAIKMIAESNIFEDNLKINETIIFNTPKMITFLNKYFNFPFSMMATFLMIYLLLTLIVVVKLTKKKLGPLRQKL</sequence>
<dbReference type="PANTHER" id="PTHR11435:SF1">
    <property type="entry name" value="NADH-UBIQUINONE OXIDOREDUCTASE CHAIN 6"/>
    <property type="match status" value="1"/>
</dbReference>
<keyword evidence="10 16" id="KW-1133">Transmembrane helix</keyword>
<keyword evidence="9" id="KW-0249">Electron transport</keyword>
<evidence type="ECO:0000256" key="14">
    <source>
        <dbReference type="ARBA" id="ARBA00031019"/>
    </source>
</evidence>
<accession>A0A3G3C789</accession>
<evidence type="ECO:0000256" key="7">
    <source>
        <dbReference type="ARBA" id="ARBA00022692"/>
    </source>
</evidence>
<proteinExistence type="inferred from homology"/>
<evidence type="ECO:0000256" key="11">
    <source>
        <dbReference type="ARBA" id="ARBA00023027"/>
    </source>
</evidence>
<comment type="catalytic activity">
    <reaction evidence="15">
        <text>a ubiquinone + NADH + 5 H(+)(in) = a ubiquinol + NAD(+) + 4 H(+)(out)</text>
        <dbReference type="Rhea" id="RHEA:29091"/>
        <dbReference type="Rhea" id="RHEA-COMP:9565"/>
        <dbReference type="Rhea" id="RHEA-COMP:9566"/>
        <dbReference type="ChEBI" id="CHEBI:15378"/>
        <dbReference type="ChEBI" id="CHEBI:16389"/>
        <dbReference type="ChEBI" id="CHEBI:17976"/>
        <dbReference type="ChEBI" id="CHEBI:57540"/>
        <dbReference type="ChEBI" id="CHEBI:57945"/>
        <dbReference type="EC" id="7.1.1.2"/>
    </reaction>
</comment>
<name>A0A3G3C789_9CUCU</name>
<evidence type="ECO:0000256" key="4">
    <source>
        <dbReference type="ARBA" id="ARBA00021095"/>
    </source>
</evidence>
<gene>
    <name evidence="17" type="primary">ND6</name>
</gene>
<comment type="subcellular location">
    <subcellularLocation>
        <location evidence="1">Mitochondrion membrane</location>
        <topology evidence="1">Multi-pass membrane protein</topology>
    </subcellularLocation>
</comment>
<dbReference type="EC" id="7.1.1.2" evidence="3"/>
<evidence type="ECO:0000313" key="17">
    <source>
        <dbReference type="EMBL" id="AYP72695.1"/>
    </source>
</evidence>
<evidence type="ECO:0000256" key="16">
    <source>
        <dbReference type="SAM" id="Phobius"/>
    </source>
</evidence>
<feature type="transmembrane region" description="Helical" evidence="16">
    <location>
        <begin position="47"/>
        <end position="66"/>
    </location>
</feature>
<dbReference type="GO" id="GO:0008137">
    <property type="term" value="F:NADH dehydrogenase (ubiquinone) activity"/>
    <property type="evidence" value="ECO:0007669"/>
    <property type="project" value="UniProtKB-EC"/>
</dbReference>
<evidence type="ECO:0000256" key="8">
    <source>
        <dbReference type="ARBA" id="ARBA00022967"/>
    </source>
</evidence>
<evidence type="ECO:0000256" key="12">
    <source>
        <dbReference type="ARBA" id="ARBA00023128"/>
    </source>
</evidence>
<keyword evidence="12 17" id="KW-0496">Mitochondrion</keyword>
<evidence type="ECO:0000256" key="5">
    <source>
        <dbReference type="ARBA" id="ARBA00022448"/>
    </source>
</evidence>
<feature type="transmembrane region" description="Helical" evidence="16">
    <location>
        <begin position="21"/>
        <end position="41"/>
    </location>
</feature>
<dbReference type="AlphaFoldDB" id="A0A3G3C789"/>
<keyword evidence="11" id="KW-0520">NAD</keyword>
<geneLocation type="mitochondrion" evidence="17"/>
<organism evidence="17">
    <name type="scientific">Chrysodinopsis sp. EMHAU-1507081</name>
    <dbReference type="NCBI Taxonomy" id="2480059"/>
    <lineage>
        <taxon>Eukaryota</taxon>
        <taxon>Metazoa</taxon>
        <taxon>Ecdysozoa</taxon>
        <taxon>Arthropoda</taxon>
        <taxon>Hexapoda</taxon>
        <taxon>Insecta</taxon>
        <taxon>Pterygota</taxon>
        <taxon>Neoptera</taxon>
        <taxon>Endopterygota</taxon>
        <taxon>Coleoptera</taxon>
        <taxon>Polyphaga</taxon>
        <taxon>Cucujiformia</taxon>
        <taxon>Chrysomeloidea</taxon>
        <taxon>Chrysomelidae</taxon>
        <taxon>Eumolpinae</taxon>
        <taxon>Chrysodinopsis</taxon>
    </lineage>
</organism>
<dbReference type="InterPro" id="IPR050269">
    <property type="entry name" value="ComplexI_Subunit6"/>
</dbReference>
<dbReference type="PANTHER" id="PTHR11435">
    <property type="entry name" value="NADH UBIQUINONE OXIDOREDUCTASE SUBUNIT ND6"/>
    <property type="match status" value="1"/>
</dbReference>
<evidence type="ECO:0000256" key="13">
    <source>
        <dbReference type="ARBA" id="ARBA00023136"/>
    </source>
</evidence>
<evidence type="ECO:0000256" key="10">
    <source>
        <dbReference type="ARBA" id="ARBA00022989"/>
    </source>
</evidence>
<comment type="similarity">
    <text evidence="2">Belongs to the complex I subunit 6 family.</text>
</comment>
<protein>
    <recommendedName>
        <fullName evidence="4">NADH-ubiquinone oxidoreductase chain 6</fullName>
        <ecNumber evidence="3">7.1.1.2</ecNumber>
    </recommendedName>
    <alternativeName>
        <fullName evidence="14">NADH dehydrogenase subunit 6</fullName>
    </alternativeName>
</protein>
<keyword evidence="13 16" id="KW-0472">Membrane</keyword>
<evidence type="ECO:0000256" key="2">
    <source>
        <dbReference type="ARBA" id="ARBA00005698"/>
    </source>
</evidence>
<keyword evidence="6" id="KW-0679">Respiratory chain</keyword>
<evidence type="ECO:0000256" key="9">
    <source>
        <dbReference type="ARBA" id="ARBA00022982"/>
    </source>
</evidence>
<keyword evidence="5" id="KW-0813">Transport</keyword>
<reference evidence="17" key="1">
    <citation type="submission" date="2016-09" db="EMBL/GenBank/DDBJ databases">
        <authorList>
            <person name="song N."/>
        </authorList>
    </citation>
    <scope>NUCLEOTIDE SEQUENCE</scope>
</reference>
<keyword evidence="7 16" id="KW-0812">Transmembrane</keyword>
<keyword evidence="8" id="KW-1278">Translocase</keyword>
<evidence type="ECO:0000256" key="1">
    <source>
        <dbReference type="ARBA" id="ARBA00004225"/>
    </source>
</evidence>
<dbReference type="GO" id="GO:0031966">
    <property type="term" value="C:mitochondrial membrane"/>
    <property type="evidence" value="ECO:0007669"/>
    <property type="project" value="UniProtKB-SubCell"/>
</dbReference>
<reference evidence="17" key="2">
    <citation type="journal article" date="2018" name="Mitochondrial DNA A DNA Mapp Seq Anal">
        <title>Reconstruction of mitogenomes by NGS and phylogenetic implications for leaf beetles.</title>
        <authorList>
            <person name="Song N."/>
            <person name="Yin X."/>
            <person name="Zhao X."/>
            <person name="Chen J."/>
            <person name="Yin J."/>
        </authorList>
    </citation>
    <scope>NUCLEOTIDE SEQUENCE</scope>
</reference>
<feature type="transmembrane region" description="Helical" evidence="16">
    <location>
        <begin position="130"/>
        <end position="152"/>
    </location>
</feature>
<evidence type="ECO:0000256" key="3">
    <source>
        <dbReference type="ARBA" id="ARBA00012944"/>
    </source>
</evidence>